<gene>
    <name evidence="6" type="ORF">SMRZ_LOCUS16675</name>
</gene>
<keyword evidence="2" id="KW-0805">Transcription regulation</keyword>
<comment type="subcellular location">
    <subcellularLocation>
        <location evidence="1">Nucleus</location>
    </subcellularLocation>
</comment>
<dbReference type="Proteomes" id="UP000277204">
    <property type="component" value="Unassembled WGS sequence"/>
</dbReference>
<evidence type="ECO:0000256" key="4">
    <source>
        <dbReference type="ARBA" id="ARBA00023242"/>
    </source>
</evidence>
<evidence type="ECO:0000256" key="5">
    <source>
        <dbReference type="SAM" id="MobiDB-lite"/>
    </source>
</evidence>
<feature type="compositionally biased region" description="Polar residues" evidence="5">
    <location>
        <begin position="303"/>
        <end position="315"/>
    </location>
</feature>
<accession>A0A183MKV0</accession>
<dbReference type="InterPro" id="IPR012346">
    <property type="entry name" value="p53/RUNT-type_TF_DNA-bd_sf"/>
</dbReference>
<dbReference type="Gene3D" id="2.60.40.720">
    <property type="match status" value="1"/>
</dbReference>
<name>A0A183MKV0_9TREM</name>
<dbReference type="InterPro" id="IPR013524">
    <property type="entry name" value="Runt_dom"/>
</dbReference>
<dbReference type="GO" id="GO:0000981">
    <property type="term" value="F:DNA-binding transcription factor activity, RNA polymerase II-specific"/>
    <property type="evidence" value="ECO:0007669"/>
    <property type="project" value="TreeGrafter"/>
</dbReference>
<dbReference type="STRING" id="48269.A0A183MKV0"/>
<feature type="compositionally biased region" description="Basic and acidic residues" evidence="5">
    <location>
        <begin position="704"/>
        <end position="717"/>
    </location>
</feature>
<dbReference type="PRINTS" id="PR00967">
    <property type="entry name" value="ONCOGENEAML1"/>
</dbReference>
<protein>
    <submittedName>
        <fullName evidence="6">Uncharacterized protein</fullName>
    </submittedName>
</protein>
<evidence type="ECO:0000256" key="3">
    <source>
        <dbReference type="ARBA" id="ARBA00023163"/>
    </source>
</evidence>
<feature type="region of interest" description="Disordered" evidence="5">
    <location>
        <begin position="303"/>
        <end position="334"/>
    </location>
</feature>
<keyword evidence="7" id="KW-1185">Reference proteome</keyword>
<proteinExistence type="predicted"/>
<dbReference type="AlphaFoldDB" id="A0A183MKV0"/>
<dbReference type="GO" id="GO:0005524">
    <property type="term" value="F:ATP binding"/>
    <property type="evidence" value="ECO:0007669"/>
    <property type="project" value="InterPro"/>
</dbReference>
<evidence type="ECO:0000313" key="6">
    <source>
        <dbReference type="EMBL" id="VDP21662.1"/>
    </source>
</evidence>
<dbReference type="PANTHER" id="PTHR11950:SF31">
    <property type="entry name" value="SEGMENTATION PROTEIN RUNT"/>
    <property type="match status" value="1"/>
</dbReference>
<dbReference type="SUPFAM" id="SSF49417">
    <property type="entry name" value="p53-like transcription factors"/>
    <property type="match status" value="1"/>
</dbReference>
<sequence length="767" mass="85825">MSDILLAEYTLKRALREHTTDLAPTSNPHLLCTPLPKHWRSNKSLPSQFRVVSLIPVPDGTRVTVTAGNEERPCAELKNPVTIMHGHEARFSDLRFLGRSGRGKSFNITITIETTPPIVALYARAIKVTMMVESSQQGTLDPGFMLLGTRQQDVPVILRELVFPDGFDPVSPSFTVRDVATGALGHQFPQDYSICVIIIIVICLATVRTGRIYKEMKRLGSRHQNLCEYSTINRPFPSRNNYPIPEDLQRNKMKRATHEINSHGFSDKFKKHNILSTRFSPPMLIQEELAPITSETVNITNNATKSLKLPRSNQKTNDKSSSPTESSIKSFSSISDTSGIGFSPYESTYLLSSINEAYAKLLARQAYLDKMTFNATTTSTNTNSLTNIAVNTPDFVTTIPQNVGSRERSKNTNPMNTGTQMKDNYIPHSLETFSPVSLFSTLLHCNSVDSRIGSNIIPNKLQQDVNYNTTAYPSMLNLEAIGPSINSVKTPFQLQEAHGTVTPVRINYLDTSGCRNTSNNSQTNNAQNQLDCLRNVPQNSASCDRPWQSNDSPCSLLSSFLYSNMTPELNPTKLNLNEGKTNVQPGYSKWEEFDYRHYYNAFTTFLSGILNMSGINSNCLGTKKVNETTCDNDNFRNINSSFNKMKCSRHVLNNKNNITSSLINESTDMDSTLNQTPDKNDSSNHVLSIEHLLDLNTHGTANSDTDRSKHDNKHMSADECSPDYSNFMSTPNNKHNYVNYFPQTVPDPLLIKSILARHLIENKSFRV</sequence>
<dbReference type="InterPro" id="IPR008967">
    <property type="entry name" value="p53-like_TF_DNA-bd_sf"/>
</dbReference>
<keyword evidence="4" id="KW-0539">Nucleus</keyword>
<evidence type="ECO:0000256" key="1">
    <source>
        <dbReference type="ARBA" id="ARBA00004123"/>
    </source>
</evidence>
<dbReference type="PANTHER" id="PTHR11950">
    <property type="entry name" value="RUNT RELATED"/>
    <property type="match status" value="1"/>
</dbReference>
<feature type="compositionally biased region" description="Low complexity" evidence="5">
    <location>
        <begin position="319"/>
        <end position="334"/>
    </location>
</feature>
<evidence type="ECO:0000256" key="2">
    <source>
        <dbReference type="ARBA" id="ARBA00023015"/>
    </source>
</evidence>
<dbReference type="InterPro" id="IPR000040">
    <property type="entry name" value="AML1_Runt"/>
</dbReference>
<organism evidence="6 7">
    <name type="scientific">Schistosoma margrebowiei</name>
    <dbReference type="NCBI Taxonomy" id="48269"/>
    <lineage>
        <taxon>Eukaryota</taxon>
        <taxon>Metazoa</taxon>
        <taxon>Spiralia</taxon>
        <taxon>Lophotrochozoa</taxon>
        <taxon>Platyhelminthes</taxon>
        <taxon>Trematoda</taxon>
        <taxon>Digenea</taxon>
        <taxon>Strigeidida</taxon>
        <taxon>Schistosomatoidea</taxon>
        <taxon>Schistosomatidae</taxon>
        <taxon>Schistosoma</taxon>
    </lineage>
</organism>
<evidence type="ECO:0000313" key="7">
    <source>
        <dbReference type="Proteomes" id="UP000277204"/>
    </source>
</evidence>
<feature type="region of interest" description="Disordered" evidence="5">
    <location>
        <begin position="697"/>
        <end position="720"/>
    </location>
</feature>
<reference evidence="6 7" key="1">
    <citation type="submission" date="2018-11" db="EMBL/GenBank/DDBJ databases">
        <authorList>
            <consortium name="Pathogen Informatics"/>
        </authorList>
    </citation>
    <scope>NUCLEOTIDE SEQUENCE [LARGE SCALE GENOMIC DNA]</scope>
    <source>
        <strain evidence="6 7">Zambia</strain>
    </source>
</reference>
<dbReference type="GO" id="GO:0005634">
    <property type="term" value="C:nucleus"/>
    <property type="evidence" value="ECO:0007669"/>
    <property type="project" value="UniProtKB-SubCell"/>
</dbReference>
<dbReference type="EMBL" id="UZAI01017194">
    <property type="protein sequence ID" value="VDP21662.1"/>
    <property type="molecule type" value="Genomic_DNA"/>
</dbReference>
<keyword evidence="3" id="KW-0804">Transcription</keyword>
<dbReference type="PROSITE" id="PS51062">
    <property type="entry name" value="RUNT"/>
    <property type="match status" value="1"/>
</dbReference>
<dbReference type="Pfam" id="PF00853">
    <property type="entry name" value="Runt"/>
    <property type="match status" value="1"/>
</dbReference>
<dbReference type="GO" id="GO:0000978">
    <property type="term" value="F:RNA polymerase II cis-regulatory region sequence-specific DNA binding"/>
    <property type="evidence" value="ECO:0007669"/>
    <property type="project" value="TreeGrafter"/>
</dbReference>